<evidence type="ECO:0000313" key="2">
    <source>
        <dbReference type="EMBL" id="GMS88371.1"/>
    </source>
</evidence>
<evidence type="ECO:0000256" key="1">
    <source>
        <dbReference type="SAM" id="Coils"/>
    </source>
</evidence>
<accession>A0AAV5T9P4</accession>
<organism evidence="2 3">
    <name type="scientific">Pristionchus entomophagus</name>
    <dbReference type="NCBI Taxonomy" id="358040"/>
    <lineage>
        <taxon>Eukaryota</taxon>
        <taxon>Metazoa</taxon>
        <taxon>Ecdysozoa</taxon>
        <taxon>Nematoda</taxon>
        <taxon>Chromadorea</taxon>
        <taxon>Rhabditida</taxon>
        <taxon>Rhabditina</taxon>
        <taxon>Diplogasteromorpha</taxon>
        <taxon>Diplogasteroidea</taxon>
        <taxon>Neodiplogasteridae</taxon>
        <taxon>Pristionchus</taxon>
    </lineage>
</organism>
<dbReference type="AlphaFoldDB" id="A0AAV5T9P4"/>
<comment type="caution">
    <text evidence="2">The sequence shown here is derived from an EMBL/GenBank/DDBJ whole genome shotgun (WGS) entry which is preliminary data.</text>
</comment>
<sequence>DLEKMGEKTRNMIIENKQLNETVANLNKRLLDAELRKEDQLKKNNEEVLNMKIALEGKEYENKKVGDLSIKDLQSLRQNLASFMCTRKDLTPWEYSLTSLMITLLSCIMLFPADRQINWEE</sequence>
<feature type="coiled-coil region" evidence="1">
    <location>
        <begin position="9"/>
        <end position="51"/>
    </location>
</feature>
<evidence type="ECO:0000313" key="3">
    <source>
        <dbReference type="Proteomes" id="UP001432027"/>
    </source>
</evidence>
<name>A0AAV5T9P4_9BILA</name>
<proteinExistence type="predicted"/>
<gene>
    <name evidence="2" type="ORF">PENTCL1PPCAC_10546</name>
</gene>
<feature type="non-terminal residue" evidence="2">
    <location>
        <position position="1"/>
    </location>
</feature>
<dbReference type="EMBL" id="BTSX01000003">
    <property type="protein sequence ID" value="GMS88371.1"/>
    <property type="molecule type" value="Genomic_DNA"/>
</dbReference>
<dbReference type="Proteomes" id="UP001432027">
    <property type="component" value="Unassembled WGS sequence"/>
</dbReference>
<protein>
    <submittedName>
        <fullName evidence="2">Uncharacterized protein</fullName>
    </submittedName>
</protein>
<reference evidence="2" key="1">
    <citation type="submission" date="2023-10" db="EMBL/GenBank/DDBJ databases">
        <title>Genome assembly of Pristionchus species.</title>
        <authorList>
            <person name="Yoshida K."/>
            <person name="Sommer R.J."/>
        </authorList>
    </citation>
    <scope>NUCLEOTIDE SEQUENCE</scope>
    <source>
        <strain evidence="2">RS0144</strain>
    </source>
</reference>
<keyword evidence="3" id="KW-1185">Reference proteome</keyword>
<keyword evidence="1" id="KW-0175">Coiled coil</keyword>